<reference evidence="3" key="3">
    <citation type="submission" date="2021-06" db="EMBL/GenBank/DDBJ databases">
        <title>Genomic Description and Analysis of Intracellular Bacteria, Candidatus Berkiella cookevillensis and Candidatus Berkiella aquae.</title>
        <authorList>
            <person name="Kidane D.T."/>
            <person name="Mehari Y.T."/>
            <person name="Rice F.C."/>
            <person name="Arivett B.A."/>
            <person name="Farone A.L."/>
            <person name="Berk S.G."/>
            <person name="Farone M.B."/>
        </authorList>
    </citation>
    <scope>NUCLEOTIDE SEQUENCE</scope>
    <source>
        <strain evidence="3">HT99</strain>
    </source>
</reference>
<keyword evidence="1" id="KW-0472">Membrane</keyword>
<evidence type="ECO:0000313" key="3">
    <source>
        <dbReference type="EMBL" id="MCS5712624.1"/>
    </source>
</evidence>
<protein>
    <submittedName>
        <fullName evidence="2">Uncharacterized protein</fullName>
    </submittedName>
</protein>
<proteinExistence type="predicted"/>
<name>A0A0Q9YN07_9GAMM</name>
<keyword evidence="4" id="KW-1185">Reference proteome</keyword>
<dbReference type="RefSeq" id="WP_139016559.1">
    <property type="nucleotide sequence ID" value="NZ_LKAJ02000001.1"/>
</dbReference>
<dbReference type="EMBL" id="LKAJ01000002">
    <property type="protein sequence ID" value="KRG22173.1"/>
    <property type="molecule type" value="Genomic_DNA"/>
</dbReference>
<dbReference type="Proteomes" id="UP000051497">
    <property type="component" value="Unassembled WGS sequence"/>
</dbReference>
<feature type="transmembrane region" description="Helical" evidence="1">
    <location>
        <begin position="21"/>
        <end position="41"/>
    </location>
</feature>
<comment type="caution">
    <text evidence="2">The sequence shown here is derived from an EMBL/GenBank/DDBJ whole genome shotgun (WGS) entry which is preliminary data.</text>
</comment>
<gene>
    <name evidence="2" type="ORF">HT99x_00591</name>
    <name evidence="3" type="ORF">HT99x_014385</name>
</gene>
<dbReference type="AlphaFoldDB" id="A0A0Q9YN07"/>
<keyword evidence="1" id="KW-0812">Transmembrane</keyword>
<evidence type="ECO:0000313" key="2">
    <source>
        <dbReference type="EMBL" id="KRG22173.1"/>
    </source>
</evidence>
<reference evidence="2" key="1">
    <citation type="submission" date="2015-09" db="EMBL/GenBank/DDBJ databases">
        <title>Draft Genome Sequences of Two Novel Amoeba-resistant Intranuclear Bacteria, Candidatus Berkiella cookevillensis and Candidatus Berkiella aquae.</title>
        <authorList>
            <person name="Mehari Y.T."/>
            <person name="Arivett B.A."/>
            <person name="Farone A.L."/>
            <person name="Gunderson J.H."/>
            <person name="Farone M.B."/>
        </authorList>
    </citation>
    <scope>NUCLEOTIDE SEQUENCE [LARGE SCALE GENOMIC DNA]</scope>
    <source>
        <strain evidence="2">HT99</strain>
    </source>
</reference>
<sequence length="87" mass="8533">MRELTQIEMNTIHGGATDLEIGLLSVIGGSGLGAIVGGILMTGNAVGDYAFIGNAIGTGMGLISGAMVGAGLGVAVGLTLVAYHRFA</sequence>
<evidence type="ECO:0000256" key="1">
    <source>
        <dbReference type="SAM" id="Phobius"/>
    </source>
</evidence>
<feature type="transmembrane region" description="Helical" evidence="1">
    <location>
        <begin position="61"/>
        <end position="83"/>
    </location>
</feature>
<evidence type="ECO:0000313" key="4">
    <source>
        <dbReference type="Proteomes" id="UP000051497"/>
    </source>
</evidence>
<accession>A0A0Q9YN07</accession>
<reference evidence="3" key="2">
    <citation type="journal article" date="2016" name="Genome Announc.">
        <title>Draft Genome Sequences of Two Novel Amoeba-Resistant Intranuclear Bacteria, 'Candidatus Berkiella cookevillensis' and 'Candidatus Berkiella aquae'.</title>
        <authorList>
            <person name="Mehari Y.T."/>
            <person name="Arivett B.A."/>
            <person name="Farone A.L."/>
            <person name="Gunderson J.H."/>
            <person name="Farone M.B."/>
        </authorList>
    </citation>
    <scope>NUCLEOTIDE SEQUENCE</scope>
    <source>
        <strain evidence="3">HT99</strain>
    </source>
</reference>
<keyword evidence="1" id="KW-1133">Transmembrane helix</keyword>
<dbReference type="EMBL" id="LKAJ02000001">
    <property type="protein sequence ID" value="MCS5712624.1"/>
    <property type="molecule type" value="Genomic_DNA"/>
</dbReference>
<organism evidence="2">
    <name type="scientific">Candidatus Berkiella aquae</name>
    <dbReference type="NCBI Taxonomy" id="295108"/>
    <lineage>
        <taxon>Bacteria</taxon>
        <taxon>Pseudomonadati</taxon>
        <taxon>Pseudomonadota</taxon>
        <taxon>Gammaproteobacteria</taxon>
        <taxon>Candidatus Berkiellales</taxon>
        <taxon>Candidatus Berkiellaceae</taxon>
        <taxon>Candidatus Berkiella</taxon>
    </lineage>
</organism>